<evidence type="ECO:0000256" key="16">
    <source>
        <dbReference type="PROSITE-ProRule" id="PRU00703"/>
    </source>
</evidence>
<evidence type="ECO:0000256" key="15">
    <source>
        <dbReference type="PIRSR" id="PIRSR000130-4"/>
    </source>
</evidence>
<dbReference type="PROSITE" id="PS51371">
    <property type="entry name" value="CBS"/>
    <property type="match status" value="1"/>
</dbReference>
<dbReference type="GO" id="GO:0000166">
    <property type="term" value="F:nucleotide binding"/>
    <property type="evidence" value="ECO:0007669"/>
    <property type="project" value="UniProtKB-UniRule"/>
</dbReference>
<comment type="activity regulation">
    <text evidence="12">Mycophenolic acid (MPA) is a non-competitive inhibitor that prevents formation of the closed enzyme conformation by binding to the same site as the amobile flap. In contrast, mizoribine monophosphate (MZP) is a competitive inhibitor that induces the closed conformation. MPA is a potent inhibitor of mammalian IMPDHs but a poor inhibitor of the bacterial enzymes. MZP is a more potent inhibitor of bacterial IMPDH.</text>
</comment>
<comment type="subunit">
    <text evidence="12">Homotetramer.</text>
</comment>
<evidence type="ECO:0000256" key="2">
    <source>
        <dbReference type="ARBA" id="ARBA00005502"/>
    </source>
</evidence>
<feature type="binding site" evidence="12">
    <location>
        <position position="436"/>
    </location>
    <ligand>
        <name>IMP</name>
        <dbReference type="ChEBI" id="CHEBI:58053"/>
    </ligand>
</feature>
<dbReference type="PANTHER" id="PTHR11911:SF111">
    <property type="entry name" value="INOSINE-5'-MONOPHOSPHATE DEHYDROGENASE"/>
    <property type="match status" value="1"/>
</dbReference>
<keyword evidence="21" id="KW-1185">Reference proteome</keyword>
<evidence type="ECO:0000313" key="21">
    <source>
        <dbReference type="Proteomes" id="UP001162131"/>
    </source>
</evidence>
<evidence type="ECO:0000256" key="13">
    <source>
        <dbReference type="PIRSR" id="PIRSR000130-1"/>
    </source>
</evidence>
<evidence type="ECO:0000256" key="7">
    <source>
        <dbReference type="ARBA" id="ARBA00023002"/>
    </source>
</evidence>
<dbReference type="Pfam" id="PF00478">
    <property type="entry name" value="IMPDH"/>
    <property type="match status" value="1"/>
</dbReference>
<gene>
    <name evidence="20" type="ORF">BSTOLATCC_MIC25103</name>
</gene>
<dbReference type="InterPro" id="IPR001093">
    <property type="entry name" value="IMP_DH_GMPRt"/>
</dbReference>
<feature type="binding site" evidence="12 14">
    <location>
        <begin position="271"/>
        <end position="273"/>
    </location>
    <ligand>
        <name>NAD(+)</name>
        <dbReference type="ChEBI" id="CHEBI:57540"/>
    </ligand>
</feature>
<evidence type="ECO:0000256" key="14">
    <source>
        <dbReference type="PIRSR" id="PIRSR000130-3"/>
    </source>
</evidence>
<evidence type="ECO:0000259" key="19">
    <source>
        <dbReference type="PROSITE" id="PS51371"/>
    </source>
</evidence>
<keyword evidence="3 12" id="KW-0479">Metal-binding</keyword>
<feature type="active site" description="Thioimidate intermediate" evidence="12 13">
    <location>
        <position position="328"/>
    </location>
</feature>
<dbReference type="GO" id="GO:0006183">
    <property type="term" value="P:GTP biosynthetic process"/>
    <property type="evidence" value="ECO:0007669"/>
    <property type="project" value="TreeGrafter"/>
</dbReference>
<evidence type="ECO:0000256" key="5">
    <source>
        <dbReference type="ARBA" id="ARBA00022755"/>
    </source>
</evidence>
<dbReference type="Gene3D" id="3.20.20.70">
    <property type="entry name" value="Aldolase class I"/>
    <property type="match status" value="1"/>
</dbReference>
<feature type="binding site" evidence="12">
    <location>
        <begin position="408"/>
        <end position="412"/>
    </location>
    <ligand>
        <name>IMP</name>
        <dbReference type="ChEBI" id="CHEBI:58053"/>
    </ligand>
</feature>
<evidence type="ECO:0000256" key="4">
    <source>
        <dbReference type="ARBA" id="ARBA00022749"/>
    </source>
</evidence>
<comment type="similarity">
    <text evidence="2 12 17">Belongs to the IMPDH/GMPR family.</text>
</comment>
<evidence type="ECO:0000256" key="1">
    <source>
        <dbReference type="ARBA" id="ARBA00001958"/>
    </source>
</evidence>
<dbReference type="SMART" id="SM01240">
    <property type="entry name" value="IMPDH"/>
    <property type="match status" value="1"/>
</dbReference>
<evidence type="ECO:0000256" key="8">
    <source>
        <dbReference type="ARBA" id="ARBA00023027"/>
    </source>
</evidence>
<dbReference type="InterPro" id="IPR000644">
    <property type="entry name" value="CBS_dom"/>
</dbReference>
<dbReference type="Proteomes" id="UP001162131">
    <property type="component" value="Unassembled WGS sequence"/>
</dbReference>
<comment type="catalytic activity">
    <reaction evidence="10 12 18">
        <text>IMP + NAD(+) + H2O = XMP + NADH + H(+)</text>
        <dbReference type="Rhea" id="RHEA:11708"/>
        <dbReference type="ChEBI" id="CHEBI:15377"/>
        <dbReference type="ChEBI" id="CHEBI:15378"/>
        <dbReference type="ChEBI" id="CHEBI:57464"/>
        <dbReference type="ChEBI" id="CHEBI:57540"/>
        <dbReference type="ChEBI" id="CHEBI:57945"/>
        <dbReference type="ChEBI" id="CHEBI:58053"/>
        <dbReference type="EC" id="1.1.1.205"/>
    </reaction>
</comment>
<evidence type="ECO:0000256" key="9">
    <source>
        <dbReference type="ARBA" id="ARBA00023122"/>
    </source>
</evidence>
<dbReference type="GO" id="GO:0003938">
    <property type="term" value="F:IMP dehydrogenase activity"/>
    <property type="evidence" value="ECO:0007669"/>
    <property type="project" value="UniProtKB-UniRule"/>
</dbReference>
<dbReference type="CDD" id="cd04601">
    <property type="entry name" value="CBS_pair_IMPDH"/>
    <property type="match status" value="1"/>
</dbReference>
<dbReference type="Pfam" id="PF00571">
    <property type="entry name" value="CBS"/>
    <property type="match status" value="2"/>
</dbReference>
<dbReference type="SUPFAM" id="SSF51412">
    <property type="entry name" value="Inosine monophosphate dehydrogenase (IMPDH)"/>
    <property type="match status" value="2"/>
</dbReference>
<evidence type="ECO:0000256" key="3">
    <source>
        <dbReference type="ARBA" id="ARBA00022723"/>
    </source>
</evidence>
<comment type="cofactor">
    <cofactor evidence="1 12">
        <name>K(+)</name>
        <dbReference type="ChEBI" id="CHEBI:29103"/>
    </cofactor>
</comment>
<dbReference type="GO" id="GO:0006177">
    <property type="term" value="P:GMP biosynthetic process"/>
    <property type="evidence" value="ECO:0007669"/>
    <property type="project" value="UniProtKB-UniRule"/>
</dbReference>
<dbReference type="EC" id="1.1.1.205" evidence="12 18"/>
<comment type="caution">
    <text evidence="12">Lacks conserved residue(s) required for the propagation of feature annotation.</text>
</comment>
<keyword evidence="7 12" id="KW-0560">Oxidoreductase</keyword>
<evidence type="ECO:0000256" key="17">
    <source>
        <dbReference type="RuleBase" id="RU003927"/>
    </source>
</evidence>
<protein>
    <recommendedName>
        <fullName evidence="12 18">Inosine-5'-monophosphate dehydrogenase</fullName>
        <shortName evidence="12">IMP dehydrogenase</shortName>
        <shortName evidence="12">IMPD</shortName>
        <shortName evidence="12">IMPDH</shortName>
        <ecNumber evidence="12 18">1.1.1.205</ecNumber>
    </recommendedName>
</protein>
<dbReference type="AlphaFoldDB" id="A0AAU9J7B9"/>
<dbReference type="GO" id="GO:0005737">
    <property type="term" value="C:cytoplasm"/>
    <property type="evidence" value="ECO:0007669"/>
    <property type="project" value="UniProtKB-SubCell"/>
</dbReference>
<keyword evidence="4 12" id="KW-0332">GMP biosynthesis</keyword>
<feature type="domain" description="CBS" evidence="19">
    <location>
        <begin position="176"/>
        <end position="234"/>
    </location>
</feature>
<dbReference type="PROSITE" id="PS00487">
    <property type="entry name" value="IMP_DH_GMP_RED"/>
    <property type="match status" value="1"/>
</dbReference>
<keyword evidence="8 12" id="KW-0520">NAD</keyword>
<feature type="binding site" description="in other chain" evidence="12 15">
    <location>
        <position position="328"/>
    </location>
    <ligand>
        <name>K(+)</name>
        <dbReference type="ChEBI" id="CHEBI:29103"/>
        <note>ligand shared between two tetrameric partners</note>
    </ligand>
</feature>
<dbReference type="PANTHER" id="PTHR11911">
    <property type="entry name" value="INOSINE-5-MONOPHOSPHATE DEHYDROGENASE RELATED"/>
    <property type="match status" value="1"/>
</dbReference>
<keyword evidence="6 12" id="KW-0630">Potassium</keyword>
<reference evidence="20" key="1">
    <citation type="submission" date="2021-09" db="EMBL/GenBank/DDBJ databases">
        <authorList>
            <consortium name="AG Swart"/>
            <person name="Singh M."/>
            <person name="Singh A."/>
            <person name="Seah K."/>
            <person name="Emmerich C."/>
        </authorList>
    </citation>
    <scope>NUCLEOTIDE SEQUENCE</scope>
    <source>
        <strain evidence="20">ATCC30299</strain>
    </source>
</reference>
<evidence type="ECO:0000256" key="11">
    <source>
        <dbReference type="ARBA" id="ARBA00056556"/>
    </source>
</evidence>
<comment type="subcellular location">
    <subcellularLocation>
        <location evidence="12">Cytoplasm</location>
    </subcellularLocation>
</comment>
<dbReference type="InterPro" id="IPR015875">
    <property type="entry name" value="IMP_DH/GMP_Rdtase_CS"/>
</dbReference>
<dbReference type="PIRSF" id="PIRSF000130">
    <property type="entry name" value="IMPDH"/>
    <property type="match status" value="1"/>
</dbReference>
<evidence type="ECO:0000256" key="10">
    <source>
        <dbReference type="ARBA" id="ARBA00048028"/>
    </source>
</evidence>
<sequence>MSSPSIVNIYDGSDGHAAETVFSSGVYAYTYDDIILMPDHISFPVGSVDLSTRVSKNIRLNLPFLSSPMDTVTESRMALGMALQGGMGFIHYNNSIEEQAWKIGNVKRFRSGFIARPYCLGPEATLEDVDRVFAERGFSGFPITSTGSVGGTLLGLITTRDHDFIQNRQKKITEVMTPAKDLITADSKLSLELAQEIMKSNKKGKLPIVDEEFNLVSLISRSDLKKAKSFPLSTKNANNKLMVGAAVGTRESDRQRLEALYAEGVDAIVIDSSQGDSDFQIEMLNHIKRTFPSLDVICGNIVTVRQARRLIEAGCDGLRVGMGAGSICTTQEVCAVGRAQATAVYHVSKFAKQFGIPVIADGGVSNSGHIIKAITLGASCVMMGSMLAGTEEAPGDFFFQDGVRVKRYRGMGSSEAMQKGSKTRYFGDTANIQVPQGVSGTVIDRGTIKTLIPYLTQSVRHGLQDAGVQSIRQAHEFLYEGRLRFEVRSGAAQREGGVHNLFSYEGKLGNKNN</sequence>
<dbReference type="FunFam" id="3.20.20.70:FF:000086">
    <property type="entry name" value="IMP dehydrogenase, putative"/>
    <property type="match status" value="1"/>
</dbReference>
<evidence type="ECO:0000256" key="18">
    <source>
        <dbReference type="RuleBase" id="RU003928"/>
    </source>
</evidence>
<feature type="binding site" evidence="12 14">
    <location>
        <begin position="321"/>
        <end position="323"/>
    </location>
    <ligand>
        <name>NAD(+)</name>
        <dbReference type="ChEBI" id="CHEBI:57540"/>
    </ligand>
</feature>
<name>A0AAU9J7B9_9CILI</name>
<keyword evidence="12" id="KW-0963">Cytoplasm</keyword>
<comment type="pathway">
    <text evidence="12 18">Purine metabolism; XMP biosynthesis via de novo pathway; XMP from IMP: step 1/1.</text>
</comment>
<dbReference type="InterPro" id="IPR013785">
    <property type="entry name" value="Aldolase_TIM"/>
</dbReference>
<proteinExistence type="inferred from homology"/>
<dbReference type="GO" id="GO:0046872">
    <property type="term" value="F:metal ion binding"/>
    <property type="evidence" value="ECO:0007669"/>
    <property type="project" value="UniProtKB-UniRule"/>
</dbReference>
<feature type="binding site" description="in other chain" evidence="12 15">
    <location>
        <position position="325"/>
    </location>
    <ligand>
        <name>K(+)</name>
        <dbReference type="ChEBI" id="CHEBI:29103"/>
        <note>ligand shared between two tetrameric partners</note>
    </ligand>
</feature>
<feature type="binding site" evidence="12">
    <location>
        <begin position="361"/>
        <end position="363"/>
    </location>
    <ligand>
        <name>IMP</name>
        <dbReference type="ChEBI" id="CHEBI:58053"/>
    </ligand>
</feature>
<feature type="binding site" evidence="12">
    <location>
        <position position="326"/>
    </location>
    <ligand>
        <name>IMP</name>
        <dbReference type="ChEBI" id="CHEBI:58053"/>
    </ligand>
</feature>
<organism evidence="20 21">
    <name type="scientific">Blepharisma stoltei</name>
    <dbReference type="NCBI Taxonomy" id="1481888"/>
    <lineage>
        <taxon>Eukaryota</taxon>
        <taxon>Sar</taxon>
        <taxon>Alveolata</taxon>
        <taxon>Ciliophora</taxon>
        <taxon>Postciliodesmatophora</taxon>
        <taxon>Heterotrichea</taxon>
        <taxon>Heterotrichida</taxon>
        <taxon>Blepharismidae</taxon>
        <taxon>Blepharisma</taxon>
    </lineage>
</organism>
<dbReference type="SMART" id="SM00116">
    <property type="entry name" value="CBS"/>
    <property type="match status" value="2"/>
</dbReference>
<feature type="binding site" description="in other chain" evidence="12 15">
    <location>
        <position position="323"/>
    </location>
    <ligand>
        <name>K(+)</name>
        <dbReference type="ChEBI" id="CHEBI:29103"/>
        <note>ligand shared between two tetrameric partners</note>
    </ligand>
</feature>
<feature type="active site" description="Proton acceptor" evidence="12 13">
    <location>
        <position position="424"/>
    </location>
</feature>
<dbReference type="CDD" id="cd00381">
    <property type="entry name" value="IMPDH"/>
    <property type="match status" value="1"/>
</dbReference>
<dbReference type="NCBIfam" id="TIGR01302">
    <property type="entry name" value="IMP_dehydrog"/>
    <property type="match status" value="1"/>
</dbReference>
<keyword evidence="9 16" id="KW-0129">CBS domain</keyword>
<accession>A0AAU9J7B9</accession>
<evidence type="ECO:0000313" key="20">
    <source>
        <dbReference type="EMBL" id="CAG9319858.1"/>
    </source>
</evidence>
<dbReference type="EMBL" id="CAJZBQ010000024">
    <property type="protein sequence ID" value="CAG9319858.1"/>
    <property type="molecule type" value="Genomic_DNA"/>
</dbReference>
<dbReference type="InterPro" id="IPR005990">
    <property type="entry name" value="IMP_DH"/>
</dbReference>
<keyword evidence="5 12" id="KW-0658">Purine biosynthesis</keyword>
<feature type="binding site" evidence="12">
    <location>
        <begin position="384"/>
        <end position="385"/>
    </location>
    <ligand>
        <name>IMP</name>
        <dbReference type="ChEBI" id="CHEBI:58053"/>
    </ligand>
</feature>
<evidence type="ECO:0000256" key="12">
    <source>
        <dbReference type="HAMAP-Rule" id="MF_03156"/>
    </source>
</evidence>
<comment type="caution">
    <text evidence="20">The sequence shown here is derived from an EMBL/GenBank/DDBJ whole genome shotgun (WGS) entry which is preliminary data.</text>
</comment>
<dbReference type="HAMAP" id="MF_01964">
    <property type="entry name" value="IMPDH"/>
    <property type="match status" value="1"/>
</dbReference>
<comment type="function">
    <text evidence="11 12">Catalyzes the conversion of inosine 5'-phosphate (IMP) to xanthosine 5'-phosphate (XMP), the first committed and rate-limiting step in the de novo synthesis of guanine nucleotides, and therefore plays an important role in the regulation of cell growth.</text>
</comment>
<evidence type="ECO:0000256" key="6">
    <source>
        <dbReference type="ARBA" id="ARBA00022958"/>
    </source>
</evidence>